<feature type="domain" description="DALR anticodon binding" evidence="13">
    <location>
        <begin position="671"/>
        <end position="772"/>
    </location>
</feature>
<protein>
    <recommendedName>
        <fullName evidence="11">Glycine--tRNA ligase beta subunit</fullName>
        <ecNumber evidence="11">6.1.1.14</ecNumber>
    </recommendedName>
    <alternativeName>
        <fullName evidence="11">Glycyl-tRNA synthetase beta subunit</fullName>
        <shortName evidence="11">GlyRS</shortName>
    </alternativeName>
</protein>
<evidence type="ECO:0000256" key="9">
    <source>
        <dbReference type="ARBA" id="ARBA00023146"/>
    </source>
</evidence>
<dbReference type="Pfam" id="PF05746">
    <property type="entry name" value="DALR_1"/>
    <property type="match status" value="1"/>
</dbReference>
<dbReference type="InterPro" id="IPR006194">
    <property type="entry name" value="Gly-tRNA-synth_heterodimer"/>
</dbReference>
<keyword evidence="9 11" id="KW-0030">Aminoacyl-tRNA synthetase</keyword>
<dbReference type="PANTHER" id="PTHR30075">
    <property type="entry name" value="GLYCYL-TRNA SYNTHETASE"/>
    <property type="match status" value="1"/>
</dbReference>
<evidence type="ECO:0000256" key="3">
    <source>
        <dbReference type="ARBA" id="ARBA00011209"/>
    </source>
</evidence>
<dbReference type="GO" id="GO:0005524">
    <property type="term" value="F:ATP binding"/>
    <property type="evidence" value="ECO:0007669"/>
    <property type="project" value="UniProtKB-UniRule"/>
</dbReference>
<evidence type="ECO:0000256" key="1">
    <source>
        <dbReference type="ARBA" id="ARBA00004496"/>
    </source>
</evidence>
<reference evidence="14" key="1">
    <citation type="journal article" date="2014" name="Int. J. Syst. Evol. Microbiol.">
        <title>Complete genome sequence of Corynebacterium casei LMG S-19264T (=DSM 44701T), isolated from a smear-ripened cheese.</title>
        <authorList>
            <consortium name="US DOE Joint Genome Institute (JGI-PGF)"/>
            <person name="Walter F."/>
            <person name="Albersmeier A."/>
            <person name="Kalinowski J."/>
            <person name="Ruckert C."/>
        </authorList>
    </citation>
    <scope>NUCLEOTIDE SEQUENCE</scope>
    <source>
        <strain evidence="14">VKM B-2347</strain>
    </source>
</reference>
<accession>A0A9W6IYW0</accession>
<dbReference type="GO" id="GO:0006420">
    <property type="term" value="P:arginyl-tRNA aminoacylation"/>
    <property type="evidence" value="ECO:0007669"/>
    <property type="project" value="InterPro"/>
</dbReference>
<comment type="similarity">
    <text evidence="2 11">Belongs to the class-II aminoacyl-tRNA synthetase family.</text>
</comment>
<dbReference type="Proteomes" id="UP001143372">
    <property type="component" value="Unassembled WGS sequence"/>
</dbReference>
<evidence type="ECO:0000313" key="14">
    <source>
        <dbReference type="EMBL" id="GLK67681.1"/>
    </source>
</evidence>
<dbReference type="Pfam" id="PF02092">
    <property type="entry name" value="tRNA_synt_2f"/>
    <property type="match status" value="1"/>
</dbReference>
<keyword evidence="15" id="KW-1185">Reference proteome</keyword>
<evidence type="ECO:0000256" key="8">
    <source>
        <dbReference type="ARBA" id="ARBA00022917"/>
    </source>
</evidence>
<reference evidence="14" key="2">
    <citation type="submission" date="2023-01" db="EMBL/GenBank/DDBJ databases">
        <authorList>
            <person name="Sun Q."/>
            <person name="Evtushenko L."/>
        </authorList>
    </citation>
    <scope>NUCLEOTIDE SEQUENCE</scope>
    <source>
        <strain evidence="14">VKM B-2347</strain>
    </source>
</reference>
<dbReference type="InterPro" id="IPR008909">
    <property type="entry name" value="DALR_anticod-bd"/>
</dbReference>
<dbReference type="RefSeq" id="WP_271167935.1">
    <property type="nucleotide sequence ID" value="NZ_BSFI01000007.1"/>
</dbReference>
<evidence type="ECO:0000256" key="11">
    <source>
        <dbReference type="HAMAP-Rule" id="MF_00255"/>
    </source>
</evidence>
<keyword evidence="8 11" id="KW-0648">Protein biosynthesis</keyword>
<keyword evidence="6 11" id="KW-0547">Nucleotide-binding</keyword>
<evidence type="ECO:0000259" key="13">
    <source>
        <dbReference type="Pfam" id="PF05746"/>
    </source>
</evidence>
<evidence type="ECO:0000256" key="5">
    <source>
        <dbReference type="ARBA" id="ARBA00022598"/>
    </source>
</evidence>
<feature type="region of interest" description="Disordered" evidence="12">
    <location>
        <begin position="602"/>
        <end position="642"/>
    </location>
</feature>
<name>A0A9W6IYW0_9HYPH</name>
<comment type="catalytic activity">
    <reaction evidence="10 11">
        <text>tRNA(Gly) + glycine + ATP = glycyl-tRNA(Gly) + AMP + diphosphate</text>
        <dbReference type="Rhea" id="RHEA:16013"/>
        <dbReference type="Rhea" id="RHEA-COMP:9664"/>
        <dbReference type="Rhea" id="RHEA-COMP:9683"/>
        <dbReference type="ChEBI" id="CHEBI:30616"/>
        <dbReference type="ChEBI" id="CHEBI:33019"/>
        <dbReference type="ChEBI" id="CHEBI:57305"/>
        <dbReference type="ChEBI" id="CHEBI:78442"/>
        <dbReference type="ChEBI" id="CHEBI:78522"/>
        <dbReference type="ChEBI" id="CHEBI:456215"/>
        <dbReference type="EC" id="6.1.1.14"/>
    </reaction>
</comment>
<evidence type="ECO:0000256" key="4">
    <source>
        <dbReference type="ARBA" id="ARBA00022490"/>
    </source>
</evidence>
<evidence type="ECO:0000256" key="6">
    <source>
        <dbReference type="ARBA" id="ARBA00022741"/>
    </source>
</evidence>
<keyword evidence="7 11" id="KW-0067">ATP-binding</keyword>
<keyword evidence="4 11" id="KW-0963">Cytoplasm</keyword>
<evidence type="ECO:0000313" key="15">
    <source>
        <dbReference type="Proteomes" id="UP001143372"/>
    </source>
</evidence>
<dbReference type="EMBL" id="BSFI01000007">
    <property type="protein sequence ID" value="GLK67681.1"/>
    <property type="molecule type" value="Genomic_DNA"/>
</dbReference>
<dbReference type="PANTHER" id="PTHR30075:SF2">
    <property type="entry name" value="GLYCINE--TRNA LIGASE, CHLOROPLASTIC_MITOCHONDRIAL 2"/>
    <property type="match status" value="1"/>
</dbReference>
<dbReference type="GO" id="GO:0005829">
    <property type="term" value="C:cytosol"/>
    <property type="evidence" value="ECO:0007669"/>
    <property type="project" value="TreeGrafter"/>
</dbReference>
<organism evidence="14 15">
    <name type="scientific">Hansschlegelia plantiphila</name>
    <dbReference type="NCBI Taxonomy" id="374655"/>
    <lineage>
        <taxon>Bacteria</taxon>
        <taxon>Pseudomonadati</taxon>
        <taxon>Pseudomonadota</taxon>
        <taxon>Alphaproteobacteria</taxon>
        <taxon>Hyphomicrobiales</taxon>
        <taxon>Methylopilaceae</taxon>
        <taxon>Hansschlegelia</taxon>
    </lineage>
</organism>
<dbReference type="GO" id="GO:0006426">
    <property type="term" value="P:glycyl-tRNA aminoacylation"/>
    <property type="evidence" value="ECO:0007669"/>
    <property type="project" value="UniProtKB-UniRule"/>
</dbReference>
<evidence type="ECO:0000256" key="7">
    <source>
        <dbReference type="ARBA" id="ARBA00022840"/>
    </source>
</evidence>
<gene>
    <name evidence="11 14" type="primary">glyS</name>
    <name evidence="14" type="ORF">GCM10008179_13190</name>
</gene>
<dbReference type="NCBIfam" id="TIGR00211">
    <property type="entry name" value="glyS"/>
    <property type="match status" value="1"/>
</dbReference>
<evidence type="ECO:0000256" key="2">
    <source>
        <dbReference type="ARBA" id="ARBA00008226"/>
    </source>
</evidence>
<comment type="subcellular location">
    <subcellularLocation>
        <location evidence="1 11">Cytoplasm</location>
    </subcellularLocation>
</comment>
<dbReference type="EC" id="6.1.1.14" evidence="11"/>
<dbReference type="GO" id="GO:0004814">
    <property type="term" value="F:arginine-tRNA ligase activity"/>
    <property type="evidence" value="ECO:0007669"/>
    <property type="project" value="InterPro"/>
</dbReference>
<dbReference type="GO" id="GO:0004820">
    <property type="term" value="F:glycine-tRNA ligase activity"/>
    <property type="evidence" value="ECO:0007669"/>
    <property type="project" value="UniProtKB-UniRule"/>
</dbReference>
<comment type="caution">
    <text evidence="14">The sequence shown here is derived from an EMBL/GenBank/DDBJ whole genome shotgun (WGS) entry which is preliminary data.</text>
</comment>
<proteinExistence type="inferred from homology"/>
<dbReference type="SUPFAM" id="SSF109604">
    <property type="entry name" value="HD-domain/PDEase-like"/>
    <property type="match status" value="1"/>
</dbReference>
<keyword evidence="5 11" id="KW-0436">Ligase</keyword>
<comment type="subunit">
    <text evidence="3 11">Tetramer of two alpha and two beta subunits.</text>
</comment>
<dbReference type="PRINTS" id="PR01045">
    <property type="entry name" value="TRNASYNTHGB"/>
</dbReference>
<evidence type="ECO:0000256" key="10">
    <source>
        <dbReference type="ARBA" id="ARBA00047937"/>
    </source>
</evidence>
<dbReference type="InterPro" id="IPR015944">
    <property type="entry name" value="Gly-tRNA-synth_bsu"/>
</dbReference>
<dbReference type="HAMAP" id="MF_00255">
    <property type="entry name" value="Gly_tRNA_synth_beta"/>
    <property type="match status" value="1"/>
</dbReference>
<sequence length="785" mass="85327">MPDFLLELFSEEIPARMQAKAADDLRRLVTDALVERGLTYEGAKAFATPRRLALVVGGLAARQPDRHEERKGPRVGAPEKALEGFLKAAGLASIDDAVVQSDPKGDFYVARIHKHGRATTEVIADVMPDIVRGFPWPKSMRWGSGSLRWVRPLHAIVATFAAPQEEAEVIRFEIDGIVSGDVTRGHRLHAPGEIRVKRFDDYVDSLQKAHVVLDAERRRDIIRADARTLAQAQNLELVEDAALIDEVAGLVEWPVVLMGSFEPEFLEVPDEAIRATIRANQKCFVLSDPATGRLANRFILTANLDAADGGAAVIHGNERVVRARLSDARFFWETDKKIRLEDRLEKLKSITFHEKLGTQYERVDRIARLAKELAPLVGADPQKAETAARLAKTDLVTEMVGEFPELQGLMGRYYAAAEGLDPEIAAAIEEHYKPQGPSDRVPTAPVSIAVALADKIDTLVGFWAIDEKPTGSKDPYALRRAALGVVRIVLENGLRLPILKILILALVNYIYQGYPDIDEQHFENLEFLNRIELIKNIQAAVTSEMRSPTIMQGAERFSLRKGGNALVNLIYFMADRLKVQLREQGARHDLVDAVFGSSAPSALEGEGKVRGDGGGSSGQGAAPTPEPSPQGGGESAPASGARQNDDLVLVVRRVEALAKLLATEDGENLLAGYKRAANILKAEEKKDGAGAFEGALDPALLSDPAEIALSGALDVAEPAAADAVAREDFAAATSALGALRPQVDAFFDQIMVNAPDPALRANRLKLLARLRRATRAVADFDRIAG</sequence>
<dbReference type="PROSITE" id="PS50861">
    <property type="entry name" value="AA_TRNA_LIGASE_II_GLYAB"/>
    <property type="match status" value="1"/>
</dbReference>
<dbReference type="AlphaFoldDB" id="A0A9W6IYW0"/>
<evidence type="ECO:0000256" key="12">
    <source>
        <dbReference type="SAM" id="MobiDB-lite"/>
    </source>
</evidence>